<dbReference type="STRING" id="1193518.BN13_40013"/>
<evidence type="ECO:0000313" key="1">
    <source>
        <dbReference type="EMBL" id="CCI53461.1"/>
    </source>
</evidence>
<dbReference type="AlphaFoldDB" id="A0A077M840"/>
<dbReference type="OrthoDB" id="3827359at2"/>
<reference evidence="1 2" key="1">
    <citation type="journal article" date="2013" name="ISME J.">
        <title>A metabolic model for members of the genus Tetrasphaera involved in enhanced biological phosphorus removal.</title>
        <authorList>
            <person name="Kristiansen R."/>
            <person name="Nguyen H.T.T."/>
            <person name="Saunders A.M."/>
            <person name="Nielsen J.L."/>
            <person name="Wimmer R."/>
            <person name="Le V.Q."/>
            <person name="McIlroy S.J."/>
            <person name="Petrovski S."/>
            <person name="Seviour R.J."/>
            <person name="Calteau A."/>
            <person name="Nielsen K.L."/>
            <person name="Nielsen P.H."/>
        </authorList>
    </citation>
    <scope>NUCLEOTIDE SEQUENCE [LARGE SCALE GENOMIC DNA]</scope>
    <source>
        <strain evidence="1 2">Ben 74</strain>
    </source>
</reference>
<dbReference type="RefSeq" id="WP_048543794.1">
    <property type="nucleotide sequence ID" value="NZ_HF571038.1"/>
</dbReference>
<dbReference type="Proteomes" id="UP000035720">
    <property type="component" value="Unassembled WGS sequence"/>
</dbReference>
<proteinExistence type="predicted"/>
<evidence type="ECO:0000313" key="2">
    <source>
        <dbReference type="Proteomes" id="UP000035720"/>
    </source>
</evidence>
<organism evidence="1 2">
    <name type="scientific">Nostocoides jenkinsii Ben 74</name>
    <dbReference type="NCBI Taxonomy" id="1193518"/>
    <lineage>
        <taxon>Bacteria</taxon>
        <taxon>Bacillati</taxon>
        <taxon>Actinomycetota</taxon>
        <taxon>Actinomycetes</taxon>
        <taxon>Micrococcales</taxon>
        <taxon>Intrasporangiaceae</taxon>
        <taxon>Nostocoides</taxon>
    </lineage>
</organism>
<dbReference type="EMBL" id="CAJC01000150">
    <property type="protein sequence ID" value="CCI53461.1"/>
    <property type="molecule type" value="Genomic_DNA"/>
</dbReference>
<gene>
    <name evidence="1" type="ORF">BN13_40013</name>
</gene>
<protein>
    <submittedName>
        <fullName evidence="1">Uncharacterized protein</fullName>
    </submittedName>
</protein>
<accession>A0A077M840</accession>
<sequence length="183" mass="19854">MSTGRWERLFADLELAFEAAERRARDSEVADRTRRERALVPLGSRLGGHQGAQLELRLLGGVRVEGRLVDVGADWLAVASGPGRACLIPMSAVVTIGGLRARHHIDSTVRRFSLGFALREISRDRAPAVVTDVTGTAYEGTIDVVGKDFLDLAEHPIDEARRALNVRGLRTVLFSGLACVQTG</sequence>
<comment type="caution">
    <text evidence="1">The sequence shown here is derived from an EMBL/GenBank/DDBJ whole genome shotgun (WGS) entry which is preliminary data.</text>
</comment>
<name>A0A077M840_9MICO</name>
<keyword evidence="2" id="KW-1185">Reference proteome</keyword>